<evidence type="ECO:0000313" key="7">
    <source>
        <dbReference type="EMBL" id="RXH55026.1"/>
    </source>
</evidence>
<dbReference type="PANTHER" id="PTHR43531">
    <property type="entry name" value="PROTEIN ICFG"/>
    <property type="match status" value="1"/>
</dbReference>
<feature type="transmembrane region" description="Helical" evidence="5">
    <location>
        <begin position="186"/>
        <end position="208"/>
    </location>
</feature>
<keyword evidence="7" id="KW-0675">Receptor</keyword>
<keyword evidence="8" id="KW-1185">Reference proteome</keyword>
<keyword evidence="3" id="KW-0807">Transducer</keyword>
<dbReference type="GO" id="GO:0007165">
    <property type="term" value="P:signal transduction"/>
    <property type="evidence" value="ECO:0007669"/>
    <property type="project" value="UniProtKB-KW"/>
</dbReference>
<name>A0A4Q0T0V3_9BACT</name>
<dbReference type="GO" id="GO:0004888">
    <property type="term" value="F:transmembrane signaling receptor activity"/>
    <property type="evidence" value="ECO:0007669"/>
    <property type="project" value="TreeGrafter"/>
</dbReference>
<dbReference type="InterPro" id="IPR024478">
    <property type="entry name" value="HlyB_4HB_MCP"/>
</dbReference>
<evidence type="ECO:0000256" key="1">
    <source>
        <dbReference type="ARBA" id="ARBA00022500"/>
    </source>
</evidence>
<dbReference type="Proteomes" id="UP000289437">
    <property type="component" value="Unassembled WGS sequence"/>
</dbReference>
<keyword evidence="5" id="KW-0472">Membrane</keyword>
<evidence type="ECO:0000256" key="2">
    <source>
        <dbReference type="ARBA" id="ARBA00029447"/>
    </source>
</evidence>
<feature type="region of interest" description="Disordered" evidence="4">
    <location>
        <begin position="474"/>
        <end position="535"/>
    </location>
</feature>
<keyword evidence="5" id="KW-0812">Transmembrane</keyword>
<gene>
    <name evidence="7" type="ORF">GRAN_4130</name>
</gene>
<evidence type="ECO:0000256" key="4">
    <source>
        <dbReference type="SAM" id="MobiDB-lite"/>
    </source>
</evidence>
<dbReference type="Gene3D" id="1.10.287.950">
    <property type="entry name" value="Methyl-accepting chemotaxis protein"/>
    <property type="match status" value="1"/>
</dbReference>
<evidence type="ECO:0000256" key="5">
    <source>
        <dbReference type="SAM" id="Phobius"/>
    </source>
</evidence>
<feature type="compositionally biased region" description="Low complexity" evidence="4">
    <location>
        <begin position="440"/>
        <end position="454"/>
    </location>
</feature>
<dbReference type="OrthoDB" id="117380at2"/>
<dbReference type="Pfam" id="PF12729">
    <property type="entry name" value="4HB_MCP_1"/>
    <property type="match status" value="1"/>
</dbReference>
<reference evidence="8" key="2">
    <citation type="submission" date="2019-02" db="EMBL/GenBank/DDBJ databases">
        <title>Granulicella sibirica sp. nov., a psychrotolerant acidobacterium isolated from an organic soil layer in forested tundra, West Siberia.</title>
        <authorList>
            <person name="Oshkin I.Y."/>
            <person name="Kulichevskaya I.S."/>
            <person name="Rijpstra W.I.C."/>
            <person name="Sinninghe Damste J.S."/>
            <person name="Rakitin A.L."/>
            <person name="Ravin N.V."/>
            <person name="Dedysh S.N."/>
        </authorList>
    </citation>
    <scope>NUCLEOTIDE SEQUENCE [LARGE SCALE GENOMIC DNA]</scope>
    <source>
        <strain evidence="8">AF10</strain>
    </source>
</reference>
<dbReference type="SUPFAM" id="SSF58104">
    <property type="entry name" value="Methyl-accepting chemotaxis protein (MCP) signaling domain"/>
    <property type="match status" value="1"/>
</dbReference>
<protein>
    <submittedName>
        <fullName evidence="7">Methyl-accepting chemotaxis protein I (Serine chemoreceptor protein)</fullName>
    </submittedName>
</protein>
<dbReference type="SMART" id="SM00283">
    <property type="entry name" value="MA"/>
    <property type="match status" value="1"/>
</dbReference>
<dbReference type="EMBL" id="RDSM01000003">
    <property type="protein sequence ID" value="RXH55026.1"/>
    <property type="molecule type" value="Genomic_DNA"/>
</dbReference>
<dbReference type="InterPro" id="IPR051310">
    <property type="entry name" value="MCP_chemotaxis"/>
</dbReference>
<dbReference type="GO" id="GO:0005886">
    <property type="term" value="C:plasma membrane"/>
    <property type="evidence" value="ECO:0007669"/>
    <property type="project" value="TreeGrafter"/>
</dbReference>
<accession>A0A4Q0T0V3</accession>
<evidence type="ECO:0000313" key="8">
    <source>
        <dbReference type="Proteomes" id="UP000289437"/>
    </source>
</evidence>
<comment type="caution">
    <text evidence="7">The sequence shown here is derived from an EMBL/GenBank/DDBJ whole genome shotgun (WGS) entry which is preliminary data.</text>
</comment>
<evidence type="ECO:0000259" key="6">
    <source>
        <dbReference type="PROSITE" id="PS50111"/>
    </source>
</evidence>
<keyword evidence="5" id="KW-1133">Transmembrane helix</keyword>
<dbReference type="Pfam" id="PF00015">
    <property type="entry name" value="MCPsignal"/>
    <property type="match status" value="1"/>
</dbReference>
<reference evidence="7 8" key="1">
    <citation type="submission" date="2018-11" db="EMBL/GenBank/DDBJ databases">
        <authorList>
            <person name="Mardanov A.V."/>
            <person name="Ravin N.V."/>
            <person name="Dedysh S.N."/>
        </authorList>
    </citation>
    <scope>NUCLEOTIDE SEQUENCE [LARGE SCALE GENOMIC DNA]</scope>
    <source>
        <strain evidence="7 8">AF10</strain>
    </source>
</reference>
<keyword evidence="1" id="KW-0145">Chemotaxis</keyword>
<comment type="similarity">
    <text evidence="2">Belongs to the methyl-accepting chemotaxis (MCP) protein family.</text>
</comment>
<dbReference type="PANTHER" id="PTHR43531:SF11">
    <property type="entry name" value="METHYL-ACCEPTING CHEMOTAXIS PROTEIN 3"/>
    <property type="match status" value="1"/>
</dbReference>
<sequence length="535" mass="56940">MDMTIGKRFIVTSGVCLLLMTLLAGITINGLYQAGQATDELGNSEIPSTRTSMALASDLHQLRGDYWKRMAVEAPDRRASEDLEIRADRALLAKDLKAYEPGIGDAEDRGNYEEFTALVNEVDTAWQQVAVVDDTGKGDESVDLFLKIAFPKYEQAEAVVSKMVEYNKRTADGNTAASVSTSSHSLWLAVLIGLTALLGGTAVSWFMVRAVNTTLRAATQELGEGASQVVSASAQVNSSSQSLAQGSSEQAATIEETSAAAHEINSMAQRNTTNSLSIATMVDSSQRSFAETNVLLDGLLEAMSDIDASSQKISKVIKVIDDIAFQTNILALNAAVEAARAGEAGMGFAVVADEVRSLAQRSASASKDTALMIEESILKSSRGKLSVEEVATAIRTLTSDSSKMKVLVDEIHLGSSEQAKGLDQITNSIQEMEKVTQNTAASSEESASAAEELSAQAESVQSIVRRLEALVDGGSARQAPRTTLTSKGPATRPIQKRPVARKPMMSAIPLSPSLPPQKSSVSANEFPMEESFQSF</sequence>
<feature type="region of interest" description="Disordered" evidence="4">
    <location>
        <begin position="435"/>
        <end position="454"/>
    </location>
</feature>
<dbReference type="GO" id="GO:0006935">
    <property type="term" value="P:chemotaxis"/>
    <property type="evidence" value="ECO:0007669"/>
    <property type="project" value="UniProtKB-KW"/>
</dbReference>
<dbReference type="PROSITE" id="PS50111">
    <property type="entry name" value="CHEMOTAXIS_TRANSDUC_2"/>
    <property type="match status" value="1"/>
</dbReference>
<dbReference type="InterPro" id="IPR004089">
    <property type="entry name" value="MCPsignal_dom"/>
</dbReference>
<proteinExistence type="inferred from homology"/>
<organism evidence="7 8">
    <name type="scientific">Granulicella sibirica</name>
    <dbReference type="NCBI Taxonomy" id="2479048"/>
    <lineage>
        <taxon>Bacteria</taxon>
        <taxon>Pseudomonadati</taxon>
        <taxon>Acidobacteriota</taxon>
        <taxon>Terriglobia</taxon>
        <taxon>Terriglobales</taxon>
        <taxon>Acidobacteriaceae</taxon>
        <taxon>Granulicella</taxon>
    </lineage>
</organism>
<dbReference type="AlphaFoldDB" id="A0A4Q0T0V3"/>
<dbReference type="RefSeq" id="WP_128914711.1">
    <property type="nucleotide sequence ID" value="NZ_RDSM01000003.1"/>
</dbReference>
<evidence type="ECO:0000256" key="3">
    <source>
        <dbReference type="PROSITE-ProRule" id="PRU00284"/>
    </source>
</evidence>
<feature type="domain" description="Methyl-accepting transducer" evidence="6">
    <location>
        <begin position="225"/>
        <end position="454"/>
    </location>
</feature>